<feature type="non-terminal residue" evidence="2">
    <location>
        <position position="68"/>
    </location>
</feature>
<feature type="domain" description="PAC" evidence="1">
    <location>
        <begin position="4"/>
        <end position="57"/>
    </location>
</feature>
<evidence type="ECO:0000313" key="2">
    <source>
        <dbReference type="EMBL" id="NEE07288.1"/>
    </source>
</evidence>
<dbReference type="InterPro" id="IPR000014">
    <property type="entry name" value="PAS"/>
</dbReference>
<gene>
    <name evidence="2" type="ORF">G3M58_12615</name>
</gene>
<dbReference type="SMART" id="SM00086">
    <property type="entry name" value="PAC"/>
    <property type="match status" value="1"/>
</dbReference>
<reference evidence="2" key="1">
    <citation type="submission" date="2020-01" db="EMBL/GenBank/DDBJ databases">
        <title>Insect and environment-associated Actinomycetes.</title>
        <authorList>
            <person name="Currrie C."/>
            <person name="Chevrette M."/>
            <person name="Carlson C."/>
            <person name="Stubbendieck R."/>
            <person name="Wendt-Pienkowski E."/>
        </authorList>
    </citation>
    <scope>NUCLEOTIDE SEQUENCE</scope>
    <source>
        <strain evidence="2">SID7499</strain>
    </source>
</reference>
<dbReference type="InterPro" id="IPR000700">
    <property type="entry name" value="PAS-assoc_C"/>
</dbReference>
<protein>
    <submittedName>
        <fullName evidence="2">PAS domain S-box protein</fullName>
    </submittedName>
</protein>
<comment type="caution">
    <text evidence="2">The sequence shown here is derived from an EMBL/GenBank/DDBJ whole genome shotgun (WGS) entry which is preliminary data.</text>
</comment>
<dbReference type="PROSITE" id="PS50113">
    <property type="entry name" value="PAC"/>
    <property type="match status" value="1"/>
</dbReference>
<organism evidence="2">
    <name type="scientific">Streptomyces sp. SID7499</name>
    <dbReference type="NCBI Taxonomy" id="2706086"/>
    <lineage>
        <taxon>Bacteria</taxon>
        <taxon>Bacillati</taxon>
        <taxon>Actinomycetota</taxon>
        <taxon>Actinomycetes</taxon>
        <taxon>Kitasatosporales</taxon>
        <taxon>Streptomycetaceae</taxon>
        <taxon>Streptomyces</taxon>
    </lineage>
</organism>
<dbReference type="InterPro" id="IPR035965">
    <property type="entry name" value="PAS-like_dom_sf"/>
</dbReference>
<name>A0A6G3WP52_9ACTN</name>
<accession>A0A6G3WP52</accession>
<evidence type="ECO:0000259" key="1">
    <source>
        <dbReference type="PROSITE" id="PS50113"/>
    </source>
</evidence>
<dbReference type="EMBL" id="JAAGMN010001386">
    <property type="protein sequence ID" value="NEE07288.1"/>
    <property type="molecule type" value="Genomic_DNA"/>
</dbReference>
<dbReference type="SUPFAM" id="SSF55785">
    <property type="entry name" value="PYP-like sensor domain (PAS domain)"/>
    <property type="match status" value="1"/>
</dbReference>
<sequence length="68" mass="7785">RSRFRCTRRLKHPDGRSLWAEITVVPMTGASAAGPARVLLTVADVSDRRELQERLRHLQMHDPVTRLP</sequence>
<dbReference type="NCBIfam" id="TIGR00229">
    <property type="entry name" value="sensory_box"/>
    <property type="match status" value="1"/>
</dbReference>
<dbReference type="AlphaFoldDB" id="A0A6G3WP52"/>
<dbReference type="Gene3D" id="3.30.450.20">
    <property type="entry name" value="PAS domain"/>
    <property type="match status" value="1"/>
</dbReference>
<feature type="non-terminal residue" evidence="2">
    <location>
        <position position="1"/>
    </location>
</feature>
<proteinExistence type="predicted"/>
<dbReference type="InterPro" id="IPR001610">
    <property type="entry name" value="PAC"/>
</dbReference>